<dbReference type="Proteomes" id="UP000445000">
    <property type="component" value="Unassembled WGS sequence"/>
</dbReference>
<organism evidence="2 3">
    <name type="scientific">Steroidobacter agaridevorans</name>
    <dbReference type="NCBI Taxonomy" id="2695856"/>
    <lineage>
        <taxon>Bacteria</taxon>
        <taxon>Pseudomonadati</taxon>
        <taxon>Pseudomonadota</taxon>
        <taxon>Gammaproteobacteria</taxon>
        <taxon>Steroidobacterales</taxon>
        <taxon>Steroidobacteraceae</taxon>
        <taxon>Steroidobacter</taxon>
    </lineage>
</organism>
<proteinExistence type="predicted"/>
<feature type="signal peptide" evidence="1">
    <location>
        <begin position="1"/>
        <end position="23"/>
    </location>
</feature>
<name>A0A829YHG4_9GAMM</name>
<sequence>MIDVRSLPKVALAALALPLLTTAASPPAKETKTAAAVAADWAPPGGRIGYVLWDEYWGIRETEGGKEECPKGWNIGPREQFAILYPDQGKKRKLVDTQLAYESQVWFPDTEPDGFEYHEATGKYALGIDLDGKSSPEDFVSDDGRTGIDNQLFRVVGCVRNYRKEGELGIITTKWRQQNRFNRVVFELSNVDSLKNDPDVDVAYFRTLDHLLADSTGHFLPGGSQRIDTRFGKRFQASTKGRIVDGVLETDPVDLELPELALSDPSIIKFKGTKLRLTLTPEKAEGVLGGYADIEQWFYAMNTSWATHHASYGQASAPSIYRALRRLADGYPDPKTGENTAISAVMDIKLVQVYVLHPDAESLMSAR</sequence>
<feature type="chain" id="PRO_5032998592" evidence="1">
    <location>
        <begin position="24"/>
        <end position="367"/>
    </location>
</feature>
<gene>
    <name evidence="2" type="ORF">GCM10011487_42610</name>
</gene>
<evidence type="ECO:0000313" key="3">
    <source>
        <dbReference type="Proteomes" id="UP000445000"/>
    </source>
</evidence>
<comment type="caution">
    <text evidence="2">The sequence shown here is derived from an EMBL/GenBank/DDBJ whole genome shotgun (WGS) entry which is preliminary data.</text>
</comment>
<dbReference type="RefSeq" id="WP_161813919.1">
    <property type="nucleotide sequence ID" value="NZ_BLJN01000004.1"/>
</dbReference>
<reference evidence="3" key="1">
    <citation type="submission" date="2020-01" db="EMBL/GenBank/DDBJ databases">
        <title>'Steroidobacter agaridevorans' sp. nov., agar-degrading bacteria isolated from rhizosphere soils.</title>
        <authorList>
            <person name="Ikenaga M."/>
            <person name="Kataoka M."/>
            <person name="Murouchi A."/>
            <person name="Katsuragi S."/>
            <person name="Sakai M."/>
        </authorList>
    </citation>
    <scope>NUCLEOTIDE SEQUENCE [LARGE SCALE GENOMIC DNA]</scope>
    <source>
        <strain evidence="3">YU21-B</strain>
    </source>
</reference>
<keyword evidence="1" id="KW-0732">Signal</keyword>
<accession>A0A829YHG4</accession>
<evidence type="ECO:0000256" key="1">
    <source>
        <dbReference type="SAM" id="SignalP"/>
    </source>
</evidence>
<evidence type="ECO:0000313" key="2">
    <source>
        <dbReference type="EMBL" id="GFE82261.1"/>
    </source>
</evidence>
<dbReference type="EMBL" id="BLJN01000004">
    <property type="protein sequence ID" value="GFE82261.1"/>
    <property type="molecule type" value="Genomic_DNA"/>
</dbReference>
<keyword evidence="3" id="KW-1185">Reference proteome</keyword>
<protein>
    <submittedName>
        <fullName evidence="2">Uncharacterized protein</fullName>
    </submittedName>
</protein>
<dbReference type="AlphaFoldDB" id="A0A829YHG4"/>